<dbReference type="InterPro" id="IPR003439">
    <property type="entry name" value="ABC_transporter-like_ATP-bd"/>
</dbReference>
<dbReference type="InterPro" id="IPR017871">
    <property type="entry name" value="ABC_transporter-like_CS"/>
</dbReference>
<dbReference type="KEGG" id="psac:PSM36_1288"/>
<keyword evidence="6" id="KW-0449">Lipoprotein</keyword>
<dbReference type="PROSITE" id="PS50893">
    <property type="entry name" value="ABC_TRANSPORTER_2"/>
    <property type="match status" value="1"/>
</dbReference>
<keyword evidence="2" id="KW-0547">Nucleotide-binding</keyword>
<keyword evidence="3" id="KW-0067">ATP-binding</keyword>
<comment type="similarity">
    <text evidence="4">Belongs to the ABC transporter superfamily. Macrolide exporter (TC 3.A.1.122) family.</text>
</comment>
<name>A0A1R3SX65_9BACT</name>
<dbReference type="STRING" id="1642647.PSM36_1288"/>
<organism evidence="6 7">
    <name type="scientific">Proteiniphilum saccharofermentans</name>
    <dbReference type="NCBI Taxonomy" id="1642647"/>
    <lineage>
        <taxon>Bacteria</taxon>
        <taxon>Pseudomonadati</taxon>
        <taxon>Bacteroidota</taxon>
        <taxon>Bacteroidia</taxon>
        <taxon>Bacteroidales</taxon>
        <taxon>Dysgonomonadaceae</taxon>
        <taxon>Proteiniphilum</taxon>
    </lineage>
</organism>
<protein>
    <submittedName>
        <fullName evidence="6">ABC-type lipoprotein export system</fullName>
        <ecNumber evidence="6">3.6.3.-</ecNumber>
    </submittedName>
</protein>
<dbReference type="GO" id="GO:0022857">
    <property type="term" value="F:transmembrane transporter activity"/>
    <property type="evidence" value="ECO:0007669"/>
    <property type="project" value="UniProtKB-ARBA"/>
</dbReference>
<sequence>MLIEIKELKKSYSLGESEIPVIHGINLHIEKNEYVAIMGPSGSGKSTLMNILGCLDTASSGHYYLNNIDVSTLDDDALSLTRNREIGFIFQNFNLLPRLNAVQNVELPLVYAGIASNERREKALKALERVGLSDRLHHKPSELSGGQRQRVAIARALVTNPGILLADEPTGALDSKTGVEIMRLFEELHKEGNTIILITHEQEIADYAHRNIYLKDGMIHSDKPNHQRKTL</sequence>
<dbReference type="EC" id="3.6.3.-" evidence="6"/>
<reference evidence="6 7" key="1">
    <citation type="submission" date="2016-08" db="EMBL/GenBank/DDBJ databases">
        <authorList>
            <person name="Seilhamer J.J."/>
        </authorList>
    </citation>
    <scope>NUCLEOTIDE SEQUENCE [LARGE SCALE GENOMIC DNA]</scope>
    <source>
        <strain evidence="6">M3/6</strain>
    </source>
</reference>
<accession>A0A1R3SX65</accession>
<dbReference type="PANTHER" id="PTHR24220">
    <property type="entry name" value="IMPORT ATP-BINDING PROTEIN"/>
    <property type="match status" value="1"/>
</dbReference>
<gene>
    <name evidence="6" type="primary">yknY1</name>
    <name evidence="6" type="ORF">PSM36_1288</name>
</gene>
<evidence type="ECO:0000259" key="5">
    <source>
        <dbReference type="PROSITE" id="PS50893"/>
    </source>
</evidence>
<proteinExistence type="inferred from homology"/>
<dbReference type="AlphaFoldDB" id="A0A1R3SX65"/>
<evidence type="ECO:0000313" key="6">
    <source>
        <dbReference type="EMBL" id="SCD20111.1"/>
    </source>
</evidence>
<dbReference type="Proteomes" id="UP000187464">
    <property type="component" value="Chromosome I"/>
</dbReference>
<keyword evidence="1" id="KW-0813">Transport</keyword>
<dbReference type="SUPFAM" id="SSF52540">
    <property type="entry name" value="P-loop containing nucleoside triphosphate hydrolases"/>
    <property type="match status" value="1"/>
</dbReference>
<dbReference type="PANTHER" id="PTHR24220:SF86">
    <property type="entry name" value="ABC TRANSPORTER ABCH.1"/>
    <property type="match status" value="1"/>
</dbReference>
<evidence type="ECO:0000256" key="1">
    <source>
        <dbReference type="ARBA" id="ARBA00022448"/>
    </source>
</evidence>
<dbReference type="Pfam" id="PF00005">
    <property type="entry name" value="ABC_tran"/>
    <property type="match status" value="1"/>
</dbReference>
<evidence type="ECO:0000256" key="3">
    <source>
        <dbReference type="ARBA" id="ARBA00022840"/>
    </source>
</evidence>
<dbReference type="GO" id="GO:0098796">
    <property type="term" value="C:membrane protein complex"/>
    <property type="evidence" value="ECO:0007669"/>
    <property type="project" value="UniProtKB-ARBA"/>
</dbReference>
<dbReference type="FunFam" id="3.40.50.300:FF:000032">
    <property type="entry name" value="Export ABC transporter ATP-binding protein"/>
    <property type="match status" value="1"/>
</dbReference>
<feature type="domain" description="ABC transporter" evidence="5">
    <location>
        <begin position="3"/>
        <end position="231"/>
    </location>
</feature>
<keyword evidence="7" id="KW-1185">Reference proteome</keyword>
<dbReference type="InterPro" id="IPR003593">
    <property type="entry name" value="AAA+_ATPase"/>
</dbReference>
<dbReference type="GO" id="GO:0005886">
    <property type="term" value="C:plasma membrane"/>
    <property type="evidence" value="ECO:0007669"/>
    <property type="project" value="TreeGrafter"/>
</dbReference>
<dbReference type="GO" id="GO:0005524">
    <property type="term" value="F:ATP binding"/>
    <property type="evidence" value="ECO:0007669"/>
    <property type="project" value="UniProtKB-KW"/>
</dbReference>
<dbReference type="GO" id="GO:0016887">
    <property type="term" value="F:ATP hydrolysis activity"/>
    <property type="evidence" value="ECO:0007669"/>
    <property type="project" value="InterPro"/>
</dbReference>
<dbReference type="InterPro" id="IPR015854">
    <property type="entry name" value="ABC_transpr_LolD-like"/>
</dbReference>
<dbReference type="CDD" id="cd03255">
    <property type="entry name" value="ABC_MJ0796_LolCDE_FtsE"/>
    <property type="match status" value="1"/>
</dbReference>
<dbReference type="RefSeq" id="WP_076929882.1">
    <property type="nucleotide sequence ID" value="NZ_LT605205.1"/>
</dbReference>
<dbReference type="PROSITE" id="PS00211">
    <property type="entry name" value="ABC_TRANSPORTER_1"/>
    <property type="match status" value="1"/>
</dbReference>
<dbReference type="EMBL" id="LT605205">
    <property type="protein sequence ID" value="SCD20111.1"/>
    <property type="molecule type" value="Genomic_DNA"/>
</dbReference>
<evidence type="ECO:0000313" key="7">
    <source>
        <dbReference type="Proteomes" id="UP000187464"/>
    </source>
</evidence>
<dbReference type="Gene3D" id="3.40.50.300">
    <property type="entry name" value="P-loop containing nucleotide triphosphate hydrolases"/>
    <property type="match status" value="1"/>
</dbReference>
<keyword evidence="6" id="KW-0378">Hydrolase</keyword>
<evidence type="ECO:0000256" key="2">
    <source>
        <dbReference type="ARBA" id="ARBA00022741"/>
    </source>
</evidence>
<evidence type="ECO:0000256" key="4">
    <source>
        <dbReference type="ARBA" id="ARBA00038388"/>
    </source>
</evidence>
<dbReference type="InterPro" id="IPR027417">
    <property type="entry name" value="P-loop_NTPase"/>
</dbReference>
<dbReference type="SMART" id="SM00382">
    <property type="entry name" value="AAA"/>
    <property type="match status" value="1"/>
</dbReference>
<dbReference type="InterPro" id="IPR017911">
    <property type="entry name" value="MacB-like_ATP-bd"/>
</dbReference>